<evidence type="ECO:0000313" key="2">
    <source>
        <dbReference type="Proteomes" id="UP000237350"/>
    </source>
</evidence>
<protein>
    <submittedName>
        <fullName evidence="1">Uncharacterized protein</fullName>
    </submittedName>
</protein>
<sequence length="351" mass="38600">MRTSRPSRPLLAALLAVALLLGSVGVHLSADHARTLPARVLRTHVIPIYSFAREDFKDDFRFDIESASADVDIFSIGFALEYGITDWITAAAQWTPTAVLWSKVDADLPWPGDPRVGTWFDLFLGAKVQVVGERAPVRSDRIRFALAPGVKIPTSGEIDWDDELASATKGDDFILTAPDRNILGFGGRFFLDYIVSPSFFINFYGEAIYYPGTGNAPSLPVHARAAGWGLDTDDFSYGYDITLEVEPHYIHTASPGLQITGSLPVTYEFAPEVRHDGTRLSKVENSDGTKPFAALDPGRSSRLSVEPTVEFFFRGLTVPTALEVSYRRSIAGENANVLNAVVIKIKNYLRI</sequence>
<evidence type="ECO:0000313" key="1">
    <source>
        <dbReference type="EMBL" id="POR01001.1"/>
    </source>
</evidence>
<comment type="caution">
    <text evidence="1">The sequence shown here is derived from an EMBL/GenBank/DDBJ whole genome shotgun (WGS) entry which is preliminary data.</text>
</comment>
<dbReference type="AlphaFoldDB" id="A0A2S4JNB2"/>
<accession>A0A2S4JNB2</accession>
<dbReference type="Proteomes" id="UP000237350">
    <property type="component" value="Unassembled WGS sequence"/>
</dbReference>
<keyword evidence="2" id="KW-1185">Reference proteome</keyword>
<dbReference type="RefSeq" id="WP_103680430.1">
    <property type="nucleotide sequence ID" value="NZ_LPWH01000070.1"/>
</dbReference>
<reference evidence="2" key="1">
    <citation type="submission" date="2015-12" db="EMBL/GenBank/DDBJ databases">
        <authorList>
            <person name="Lodha T.D."/>
            <person name="Chintalapati S."/>
            <person name="Chintalapati V.R."/>
            <person name="Sravanthi T."/>
        </authorList>
    </citation>
    <scope>NUCLEOTIDE SEQUENCE [LARGE SCALE GENOMIC DNA]</scope>
    <source>
        <strain evidence="2">JC133</strain>
    </source>
</reference>
<gene>
    <name evidence="1" type="ORF">AU468_09040</name>
</gene>
<organism evidence="1 2">
    <name type="scientific">Alkalispirochaeta sphaeroplastigenens</name>
    <dbReference type="NCBI Taxonomy" id="1187066"/>
    <lineage>
        <taxon>Bacteria</taxon>
        <taxon>Pseudomonadati</taxon>
        <taxon>Spirochaetota</taxon>
        <taxon>Spirochaetia</taxon>
        <taxon>Spirochaetales</taxon>
        <taxon>Spirochaetaceae</taxon>
        <taxon>Alkalispirochaeta</taxon>
    </lineage>
</organism>
<dbReference type="OrthoDB" id="359370at2"/>
<proteinExistence type="predicted"/>
<name>A0A2S4JNB2_9SPIO</name>
<dbReference type="EMBL" id="LPWH01000070">
    <property type="protein sequence ID" value="POR01001.1"/>
    <property type="molecule type" value="Genomic_DNA"/>
</dbReference>